<dbReference type="CDD" id="cd07971">
    <property type="entry name" value="OBF_DNA_ligase_LigD"/>
    <property type="match status" value="1"/>
</dbReference>
<keyword evidence="15" id="KW-0233">DNA recombination</keyword>
<keyword evidence="9" id="KW-0227">DNA damage</keyword>
<dbReference type="SUPFAM" id="SSF56091">
    <property type="entry name" value="DNA ligase/mRNA capping enzyme, catalytic domain"/>
    <property type="match status" value="1"/>
</dbReference>
<sequence length="892" mass="101807">MGLQEYRKKRAFDETPEPQGEEKEGEGRLSFVVQKHDASHLHYDFRLEIDGVLKSWAVPKGPSLNNKDKRLAMMVEDHPIEYGSFEGIIPKGNYGGGTVMLWDRGVFYAPNIDPENRQENEKALRAGLHAGNLKFILHGEKLNGEFALVKTYRPGGKGNEWLLIKKNDGYATEDDVKEQDRSVLSGRSMEEIARQSEKEGDVWISGSKEVPFDLSDAVEKPMPHQIQPMMATLLEEPFNNKNWIFEIKWDGYRAVAEINHTDVQLYSRNNNSFNQLFKPVLVELKKLGLQAVFDGEIVVLNDRNIADFGLIQNYKRTGEGNLVYYVFDLLYLNGYDLTSLPLLKRKELLKQVLPHNNIIRYNDHIKEAGIPFFEKAVQQGVEGIIGKKSDSVYILNKRSRDWVKIKTTQRQEAVIAGFTEPRGSRKHLGSLILGAYENGHFVYIGHSGGGFDDAALNDIYDRLVHLENKKAPFKSVPKLPGIIHWVKPEIVCEIKFQEWTSEGLMRIPIFMGLREDKSPEEVVKEIKADKREAEVIINAPKEKPSKGQREAVPRKKALEGKIKKKSKVVTALPDESYESVISEETLDKKKQDALVEVEGKSLKFTNLKKVFWSEEGYVKQDLIEYYDHIAPIILPYLKDRPESLRRNPNGYDKPSFFQKDMPDSIPKWVETVKIYSDSNEKELNYMLCQDKATLLYMANLGCIEINTWSSRIQSPEYPDYTVIDLDPVGVSFDIVVEVAQAVKHVLDRGKIAGFCKTSGSKGIHIYIPLGAQYTYDQGKDFAFLIAMLTNNLVPQLTSLERMPKNRQNKVYLDFLQNRMGQTLAAPYCLRPKPGATVSTPLEWSEVKKGLDPVEFNIKTIFQRIKEKGDIFKEMLTHGNDMDKSLTYLRQNG</sequence>
<evidence type="ECO:0000256" key="11">
    <source>
        <dbReference type="ARBA" id="ARBA00022839"/>
    </source>
</evidence>
<dbReference type="Gene3D" id="3.30.470.30">
    <property type="entry name" value="DNA ligase/mRNA capping enzyme"/>
    <property type="match status" value="1"/>
</dbReference>
<dbReference type="InterPro" id="IPR012340">
    <property type="entry name" value="NA-bd_OB-fold"/>
</dbReference>
<dbReference type="CDD" id="cd04865">
    <property type="entry name" value="LigD_Pol_like_2"/>
    <property type="match status" value="1"/>
</dbReference>
<proteinExistence type="predicted"/>
<dbReference type="InterPro" id="IPR052171">
    <property type="entry name" value="NHEJ_LigD"/>
</dbReference>
<keyword evidence="6" id="KW-0540">Nuclease</keyword>
<dbReference type="GO" id="GO:0006310">
    <property type="term" value="P:DNA recombination"/>
    <property type="evidence" value="ECO:0007669"/>
    <property type="project" value="UniProtKB-KW"/>
</dbReference>
<dbReference type="GO" id="GO:0003910">
    <property type="term" value="F:DNA ligase (ATP) activity"/>
    <property type="evidence" value="ECO:0007669"/>
    <property type="project" value="UniProtKB-EC"/>
</dbReference>
<keyword evidence="13" id="KW-0239">DNA-directed DNA polymerase</keyword>
<dbReference type="Gene3D" id="3.30.1490.70">
    <property type="match status" value="1"/>
</dbReference>
<dbReference type="InterPro" id="IPR014143">
    <property type="entry name" value="NHEJ_ligase_prk"/>
</dbReference>
<evidence type="ECO:0000256" key="10">
    <source>
        <dbReference type="ARBA" id="ARBA00022801"/>
    </source>
</evidence>
<dbReference type="eggNOG" id="COG1793">
    <property type="taxonomic scope" value="Bacteria"/>
</dbReference>
<dbReference type="RefSeq" id="WP_045460327.1">
    <property type="nucleotide sequence ID" value="NZ_BBLT01000002.1"/>
</dbReference>
<keyword evidence="5" id="KW-0548">Nucleotidyltransferase</keyword>
<dbReference type="Proteomes" id="UP000030185">
    <property type="component" value="Unassembled WGS sequence"/>
</dbReference>
<dbReference type="CDD" id="cd07906">
    <property type="entry name" value="Adenylation_DNA_ligase_LigD_LigC"/>
    <property type="match status" value="1"/>
</dbReference>
<evidence type="ECO:0000256" key="15">
    <source>
        <dbReference type="ARBA" id="ARBA00023172"/>
    </source>
</evidence>
<dbReference type="GO" id="GO:0004527">
    <property type="term" value="F:exonuclease activity"/>
    <property type="evidence" value="ECO:0007669"/>
    <property type="project" value="UniProtKB-KW"/>
</dbReference>
<name>A0A098LCJ2_9BACT</name>
<dbReference type="SUPFAM" id="SSF50249">
    <property type="entry name" value="Nucleic acid-binding proteins"/>
    <property type="match status" value="1"/>
</dbReference>
<evidence type="ECO:0000313" key="24">
    <source>
        <dbReference type="Proteomes" id="UP000030185"/>
    </source>
</evidence>
<dbReference type="Pfam" id="PF13298">
    <property type="entry name" value="LigD_N"/>
    <property type="match status" value="1"/>
</dbReference>
<feature type="domain" description="ATP-dependent DNA ligase family profile" evidence="22">
    <location>
        <begin position="315"/>
        <end position="449"/>
    </location>
</feature>
<dbReference type="EC" id="6.5.1.1" evidence="2"/>
<keyword evidence="14" id="KW-0238">DNA-binding</keyword>
<evidence type="ECO:0000256" key="7">
    <source>
        <dbReference type="ARBA" id="ARBA00022723"/>
    </source>
</evidence>
<dbReference type="InterPro" id="IPR012309">
    <property type="entry name" value="DNA_ligase_ATP-dep_C"/>
</dbReference>
<keyword evidence="4" id="KW-0808">Transferase</keyword>
<evidence type="ECO:0000256" key="9">
    <source>
        <dbReference type="ARBA" id="ARBA00022763"/>
    </source>
</evidence>
<dbReference type="eggNOG" id="COG3285">
    <property type="taxonomic scope" value="Bacteria"/>
</dbReference>
<dbReference type="GO" id="GO:0006281">
    <property type="term" value="P:DNA repair"/>
    <property type="evidence" value="ECO:0007669"/>
    <property type="project" value="UniProtKB-KW"/>
</dbReference>
<accession>A0A098LCJ2</accession>
<dbReference type="PANTHER" id="PTHR42705:SF2">
    <property type="entry name" value="BIFUNCTIONAL NON-HOMOLOGOUS END JOINING PROTEIN LIGD"/>
    <property type="match status" value="1"/>
</dbReference>
<evidence type="ECO:0000313" key="23">
    <source>
        <dbReference type="EMBL" id="GAL84184.1"/>
    </source>
</evidence>
<comment type="cofactor">
    <cofactor evidence="1">
        <name>Mn(2+)</name>
        <dbReference type="ChEBI" id="CHEBI:29035"/>
    </cofactor>
</comment>
<evidence type="ECO:0000256" key="21">
    <source>
        <dbReference type="SAM" id="MobiDB-lite"/>
    </source>
</evidence>
<reference evidence="23 24" key="1">
    <citation type="submission" date="2014-09" db="EMBL/GenBank/DDBJ databases">
        <title>Sporocytophaga myxococcoides PG-01 genome sequencing.</title>
        <authorList>
            <person name="Liu L."/>
            <person name="Gao P.J."/>
            <person name="Chen G.J."/>
            <person name="Wang L.S."/>
        </authorList>
    </citation>
    <scope>NUCLEOTIDE SEQUENCE [LARGE SCALE GENOMIC DNA]</scope>
    <source>
        <strain evidence="23 24">PG-01</strain>
    </source>
</reference>
<dbReference type="GO" id="GO:0046872">
    <property type="term" value="F:metal ion binding"/>
    <property type="evidence" value="ECO:0007669"/>
    <property type="project" value="UniProtKB-KW"/>
</dbReference>
<dbReference type="OrthoDB" id="9802472at2"/>
<evidence type="ECO:0000256" key="1">
    <source>
        <dbReference type="ARBA" id="ARBA00001936"/>
    </source>
</evidence>
<dbReference type="InterPro" id="IPR014144">
    <property type="entry name" value="LigD_PE_domain"/>
</dbReference>
<evidence type="ECO:0000256" key="17">
    <source>
        <dbReference type="ARBA" id="ARBA00023211"/>
    </source>
</evidence>
<dbReference type="NCBIfam" id="TIGR02779">
    <property type="entry name" value="NHEJ_ligase_lig"/>
    <property type="match status" value="1"/>
</dbReference>
<dbReference type="PANTHER" id="PTHR42705">
    <property type="entry name" value="BIFUNCTIONAL NON-HOMOLOGOUS END JOINING PROTEIN LIGD"/>
    <property type="match status" value="1"/>
</dbReference>
<dbReference type="GO" id="GO:0003887">
    <property type="term" value="F:DNA-directed DNA polymerase activity"/>
    <property type="evidence" value="ECO:0007669"/>
    <property type="project" value="UniProtKB-KW"/>
</dbReference>
<dbReference type="Gene3D" id="2.40.50.140">
    <property type="entry name" value="Nucleic acid-binding proteins"/>
    <property type="match status" value="1"/>
</dbReference>
<dbReference type="NCBIfam" id="TIGR02777">
    <property type="entry name" value="LigD_PE_dom"/>
    <property type="match status" value="1"/>
</dbReference>
<keyword evidence="18" id="KW-0511">Multifunctional enzyme</keyword>
<evidence type="ECO:0000256" key="14">
    <source>
        <dbReference type="ARBA" id="ARBA00023125"/>
    </source>
</evidence>
<keyword evidence="24" id="KW-1185">Reference proteome</keyword>
<dbReference type="Pfam" id="PF01068">
    <property type="entry name" value="DNA_ligase_A_M"/>
    <property type="match status" value="1"/>
</dbReference>
<evidence type="ECO:0000256" key="8">
    <source>
        <dbReference type="ARBA" id="ARBA00022741"/>
    </source>
</evidence>
<keyword evidence="17" id="KW-0464">Manganese</keyword>
<evidence type="ECO:0000256" key="12">
    <source>
        <dbReference type="ARBA" id="ARBA00022840"/>
    </source>
</evidence>
<evidence type="ECO:0000259" key="22">
    <source>
        <dbReference type="PROSITE" id="PS50160"/>
    </source>
</evidence>
<keyword evidence="8" id="KW-0547">Nucleotide-binding</keyword>
<evidence type="ECO:0000256" key="19">
    <source>
        <dbReference type="ARBA" id="ARBA00029943"/>
    </source>
</evidence>
<dbReference type="GO" id="GO:0003677">
    <property type="term" value="F:DNA binding"/>
    <property type="evidence" value="ECO:0007669"/>
    <property type="project" value="UniProtKB-KW"/>
</dbReference>
<keyword evidence="7" id="KW-0479">Metal-binding</keyword>
<dbReference type="Gene3D" id="3.90.920.10">
    <property type="entry name" value="DNA primase, PRIM domain"/>
    <property type="match status" value="1"/>
</dbReference>
<keyword evidence="11" id="KW-0269">Exonuclease</keyword>
<protein>
    <recommendedName>
        <fullName evidence="2">DNA ligase (ATP)</fullName>
        <ecNumber evidence="2">6.5.1.1</ecNumber>
    </recommendedName>
    <alternativeName>
        <fullName evidence="19">NHEJ DNA polymerase</fullName>
    </alternativeName>
</protein>
<dbReference type="GO" id="GO:0005524">
    <property type="term" value="F:ATP binding"/>
    <property type="evidence" value="ECO:0007669"/>
    <property type="project" value="UniProtKB-KW"/>
</dbReference>
<keyword evidence="16" id="KW-0234">DNA repair</keyword>
<gene>
    <name evidence="23" type="ORF">MYP_1412</name>
</gene>
<dbReference type="NCBIfam" id="TIGR02778">
    <property type="entry name" value="ligD_pol"/>
    <property type="match status" value="1"/>
</dbReference>
<keyword evidence="3 23" id="KW-0436">Ligase</keyword>
<dbReference type="Pfam" id="PF21686">
    <property type="entry name" value="LigD_Prim-Pol"/>
    <property type="match status" value="1"/>
</dbReference>
<evidence type="ECO:0000256" key="2">
    <source>
        <dbReference type="ARBA" id="ARBA00012727"/>
    </source>
</evidence>
<dbReference type="PROSITE" id="PS50160">
    <property type="entry name" value="DNA_LIGASE_A3"/>
    <property type="match status" value="1"/>
</dbReference>
<evidence type="ECO:0000256" key="6">
    <source>
        <dbReference type="ARBA" id="ARBA00022722"/>
    </source>
</evidence>
<dbReference type="EMBL" id="BBLT01000002">
    <property type="protein sequence ID" value="GAL84184.1"/>
    <property type="molecule type" value="Genomic_DNA"/>
</dbReference>
<dbReference type="InterPro" id="IPR014145">
    <property type="entry name" value="LigD_pol_dom"/>
</dbReference>
<keyword evidence="10" id="KW-0378">Hydrolase</keyword>
<feature type="region of interest" description="Disordered" evidence="21">
    <location>
        <begin position="1"/>
        <end position="28"/>
    </location>
</feature>
<dbReference type="InterPro" id="IPR012310">
    <property type="entry name" value="DNA_ligase_ATP-dep_cent"/>
</dbReference>
<comment type="caution">
    <text evidence="23">The sequence shown here is derived from an EMBL/GenBank/DDBJ whole genome shotgun (WGS) entry which is preliminary data.</text>
</comment>
<dbReference type="STRING" id="153721.MYP_1412"/>
<dbReference type="InterPro" id="IPR014146">
    <property type="entry name" value="LigD_ligase_dom"/>
</dbReference>
<evidence type="ECO:0000256" key="16">
    <source>
        <dbReference type="ARBA" id="ARBA00023204"/>
    </source>
</evidence>
<evidence type="ECO:0000256" key="20">
    <source>
        <dbReference type="ARBA" id="ARBA00034003"/>
    </source>
</evidence>
<comment type="catalytic activity">
    <reaction evidence="20">
        <text>ATP + (deoxyribonucleotide)n-3'-hydroxyl + 5'-phospho-(deoxyribonucleotide)m = (deoxyribonucleotide)n+m + AMP + diphosphate.</text>
        <dbReference type="EC" id="6.5.1.1"/>
    </reaction>
</comment>
<evidence type="ECO:0000256" key="13">
    <source>
        <dbReference type="ARBA" id="ARBA00022932"/>
    </source>
</evidence>
<evidence type="ECO:0000256" key="18">
    <source>
        <dbReference type="ARBA" id="ARBA00023268"/>
    </source>
</evidence>
<evidence type="ECO:0000256" key="5">
    <source>
        <dbReference type="ARBA" id="ARBA00022695"/>
    </source>
</evidence>
<evidence type="ECO:0000256" key="4">
    <source>
        <dbReference type="ARBA" id="ARBA00022679"/>
    </source>
</evidence>
<evidence type="ECO:0000256" key="3">
    <source>
        <dbReference type="ARBA" id="ARBA00022598"/>
    </source>
</evidence>
<organism evidence="23 24">
    <name type="scientific">Sporocytophaga myxococcoides</name>
    <dbReference type="NCBI Taxonomy" id="153721"/>
    <lineage>
        <taxon>Bacteria</taxon>
        <taxon>Pseudomonadati</taxon>
        <taxon>Bacteroidota</taxon>
        <taxon>Cytophagia</taxon>
        <taxon>Cytophagales</taxon>
        <taxon>Cytophagaceae</taxon>
        <taxon>Sporocytophaga</taxon>
    </lineage>
</organism>
<dbReference type="Pfam" id="PF04679">
    <property type="entry name" value="DNA_ligase_A_C"/>
    <property type="match status" value="1"/>
</dbReference>
<dbReference type="NCBIfam" id="TIGR02776">
    <property type="entry name" value="NHEJ_ligase_prk"/>
    <property type="match status" value="1"/>
</dbReference>
<dbReference type="AlphaFoldDB" id="A0A098LCJ2"/>
<keyword evidence="12" id="KW-0067">ATP-binding</keyword>